<protein>
    <submittedName>
        <fullName evidence="1">Uncharacterized protein</fullName>
    </submittedName>
</protein>
<keyword evidence="2" id="KW-1185">Reference proteome</keyword>
<organism evidence="1 2">
    <name type="scientific">Trichinella nativa</name>
    <dbReference type="NCBI Taxonomy" id="6335"/>
    <lineage>
        <taxon>Eukaryota</taxon>
        <taxon>Metazoa</taxon>
        <taxon>Ecdysozoa</taxon>
        <taxon>Nematoda</taxon>
        <taxon>Enoplea</taxon>
        <taxon>Dorylaimia</taxon>
        <taxon>Trichinellida</taxon>
        <taxon>Trichinellidae</taxon>
        <taxon>Trichinella</taxon>
    </lineage>
</organism>
<dbReference type="Proteomes" id="UP000054721">
    <property type="component" value="Unassembled WGS sequence"/>
</dbReference>
<comment type="caution">
    <text evidence="1">The sequence shown here is derived from an EMBL/GenBank/DDBJ whole genome shotgun (WGS) entry which is preliminary data.</text>
</comment>
<dbReference type="AlphaFoldDB" id="A0A0V1KHD5"/>
<accession>A0A0V1KHD5</accession>
<gene>
    <name evidence="1" type="ORF">T02_11368</name>
</gene>
<proteinExistence type="predicted"/>
<dbReference type="EMBL" id="JYDW01002588">
    <property type="protein sequence ID" value="KRZ46662.1"/>
    <property type="molecule type" value="Genomic_DNA"/>
</dbReference>
<name>A0A0V1KHD5_9BILA</name>
<evidence type="ECO:0000313" key="1">
    <source>
        <dbReference type="EMBL" id="KRZ46662.1"/>
    </source>
</evidence>
<evidence type="ECO:0000313" key="2">
    <source>
        <dbReference type="Proteomes" id="UP000054721"/>
    </source>
</evidence>
<reference evidence="1 2" key="1">
    <citation type="submission" date="2015-05" db="EMBL/GenBank/DDBJ databases">
        <title>Evolution of Trichinella species and genotypes.</title>
        <authorList>
            <person name="Korhonen P.K."/>
            <person name="Edoardo P."/>
            <person name="Giuseppe L.R."/>
            <person name="Gasser R.B."/>
        </authorList>
    </citation>
    <scope>NUCLEOTIDE SEQUENCE [LARGE SCALE GENOMIC DNA]</scope>
    <source>
        <strain evidence="1">ISS10</strain>
    </source>
</reference>
<sequence>MVVQEVQKYSQPPPLIGFSVTPEEGIRSHYRCL</sequence>